<evidence type="ECO:0000256" key="2">
    <source>
        <dbReference type="SAM" id="Phobius"/>
    </source>
</evidence>
<keyword evidence="2" id="KW-1133">Transmembrane helix</keyword>
<dbReference type="Proteomes" id="UP000761264">
    <property type="component" value="Unassembled WGS sequence"/>
</dbReference>
<dbReference type="AlphaFoldDB" id="A0A967F260"/>
<feature type="transmembrane region" description="Helical" evidence="2">
    <location>
        <begin position="136"/>
        <end position="157"/>
    </location>
</feature>
<evidence type="ECO:0000313" key="4">
    <source>
        <dbReference type="Proteomes" id="UP000761264"/>
    </source>
</evidence>
<accession>A0A967F260</accession>
<gene>
    <name evidence="3" type="ORF">HBA54_23755</name>
</gene>
<dbReference type="RefSeq" id="WP_167229421.1">
    <property type="nucleotide sequence ID" value="NZ_JAAQPH010000024.1"/>
</dbReference>
<proteinExistence type="predicted"/>
<keyword evidence="2" id="KW-0472">Membrane</keyword>
<organism evidence="3 4">
    <name type="scientific">Pelagibius litoralis</name>
    <dbReference type="NCBI Taxonomy" id="374515"/>
    <lineage>
        <taxon>Bacteria</taxon>
        <taxon>Pseudomonadati</taxon>
        <taxon>Pseudomonadota</taxon>
        <taxon>Alphaproteobacteria</taxon>
        <taxon>Rhodospirillales</taxon>
        <taxon>Rhodovibrionaceae</taxon>
        <taxon>Pelagibius</taxon>
    </lineage>
</organism>
<sequence length="162" mass="18235">MAVQEISRQDDEGEVENDPSPLDELTHAEMRMLYAESTESIRYAKTRQWRSLSGILLMFGALMAASQFAATNAQLVNLIVAISFLCSGGAIYTLALYQAWQNTEREKLREIGRHLSSYAQSVRAVKSSREANVHRYTLLIFMIFSVLIGNIMVVLFASPVFH</sequence>
<feature type="transmembrane region" description="Helical" evidence="2">
    <location>
        <begin position="52"/>
        <end position="70"/>
    </location>
</feature>
<feature type="transmembrane region" description="Helical" evidence="2">
    <location>
        <begin position="76"/>
        <end position="97"/>
    </location>
</feature>
<evidence type="ECO:0000256" key="1">
    <source>
        <dbReference type="SAM" id="MobiDB-lite"/>
    </source>
</evidence>
<feature type="region of interest" description="Disordered" evidence="1">
    <location>
        <begin position="1"/>
        <end position="22"/>
    </location>
</feature>
<keyword evidence="2" id="KW-0812">Transmembrane</keyword>
<protein>
    <submittedName>
        <fullName evidence="3">Uncharacterized protein</fullName>
    </submittedName>
</protein>
<keyword evidence="4" id="KW-1185">Reference proteome</keyword>
<evidence type="ECO:0000313" key="3">
    <source>
        <dbReference type="EMBL" id="NIA71612.1"/>
    </source>
</evidence>
<name>A0A967F260_9PROT</name>
<comment type="caution">
    <text evidence="3">The sequence shown here is derived from an EMBL/GenBank/DDBJ whole genome shotgun (WGS) entry which is preliminary data.</text>
</comment>
<dbReference type="EMBL" id="JAAQPH010000024">
    <property type="protein sequence ID" value="NIA71612.1"/>
    <property type="molecule type" value="Genomic_DNA"/>
</dbReference>
<reference evidence="3" key="1">
    <citation type="submission" date="2020-03" db="EMBL/GenBank/DDBJ databases">
        <title>Genome of Pelagibius litoralis DSM 21314T.</title>
        <authorList>
            <person name="Wang G."/>
        </authorList>
    </citation>
    <scope>NUCLEOTIDE SEQUENCE</scope>
    <source>
        <strain evidence="3">DSM 21314</strain>
    </source>
</reference>